<dbReference type="PANTHER" id="PTHR31571:SF2">
    <property type="entry name" value="HISTONE ACETYLTRANSFERASE RTT109"/>
    <property type="match status" value="1"/>
</dbReference>
<evidence type="ECO:0000256" key="8">
    <source>
        <dbReference type="ARBA" id="ARBA00023242"/>
    </source>
</evidence>
<proteinExistence type="predicted"/>
<organism evidence="10 11">
    <name type="scientific">Brettanomyces naardenensis</name>
    <name type="common">Yeast</name>
    <dbReference type="NCBI Taxonomy" id="13370"/>
    <lineage>
        <taxon>Eukaryota</taxon>
        <taxon>Fungi</taxon>
        <taxon>Dikarya</taxon>
        <taxon>Ascomycota</taxon>
        <taxon>Saccharomycotina</taxon>
        <taxon>Pichiomycetes</taxon>
        <taxon>Pichiales</taxon>
        <taxon>Pichiaceae</taxon>
        <taxon>Brettanomyces</taxon>
    </lineage>
</organism>
<evidence type="ECO:0000256" key="1">
    <source>
        <dbReference type="ARBA" id="ARBA00004123"/>
    </source>
</evidence>
<evidence type="ECO:0000256" key="9">
    <source>
        <dbReference type="ARBA" id="ARBA00048940"/>
    </source>
</evidence>
<dbReference type="InterPro" id="IPR016849">
    <property type="entry name" value="Rtt109"/>
</dbReference>
<evidence type="ECO:0000256" key="2">
    <source>
        <dbReference type="ARBA" id="ARBA00013184"/>
    </source>
</evidence>
<evidence type="ECO:0000313" key="11">
    <source>
        <dbReference type="Proteomes" id="UP000290900"/>
    </source>
</evidence>
<reference evidence="10 11" key="1">
    <citation type="submission" date="2018-12" db="EMBL/GenBank/DDBJ databases">
        <authorList>
            <person name="Tiukova I."/>
            <person name="Dainat J."/>
        </authorList>
    </citation>
    <scope>NUCLEOTIDE SEQUENCE [LARGE SCALE GENOMIC DNA]</scope>
</reference>
<name>A0A448YL15_BRENA</name>
<dbReference type="GO" id="GO:0006974">
    <property type="term" value="P:DNA damage response"/>
    <property type="evidence" value="ECO:0007669"/>
    <property type="project" value="UniProtKB-KW"/>
</dbReference>
<keyword evidence="4" id="KW-0227">DNA damage</keyword>
<keyword evidence="8" id="KW-0539">Nucleus</keyword>
<dbReference type="OrthoDB" id="3361892at2759"/>
<sequence length="304" mass="34565">MGKDHEPFVSETDRGLHILVERARGNKGYGMPVMVKGAIFKPSERLLSDPSRHSTRLILFTRSEAQYLFPNSSKNRGKHILSDSGLLKWWLKNVEVILGSGVFGEVQKRKLNILNADQNEVSRYFPSKESGWQVGDVYSDGKGLNEVAVYHIPLLPDDPKGRFLEHLVVENRIKKVRLRQFWTELSIRQEFRLGITVGLIGIEGQSNENDCIDSGVHKFKRAEFNKIKDLIVDIDYSDPLDYRNAHKQLEERELDLLEIKGVASTSHIAPSPHSLVPTLLPTRSKRGLSEVHVISTLVKRKVKK</sequence>
<dbReference type="EC" id="2.3.1.48" evidence="2"/>
<dbReference type="EMBL" id="CAACVR010000012">
    <property type="protein sequence ID" value="VEU21576.1"/>
    <property type="molecule type" value="Genomic_DNA"/>
</dbReference>
<gene>
    <name evidence="10" type="ORF">BRENAR_LOCUS2309</name>
</gene>
<evidence type="ECO:0000256" key="3">
    <source>
        <dbReference type="ARBA" id="ARBA00022679"/>
    </source>
</evidence>
<dbReference type="InParanoid" id="A0A448YL15"/>
<keyword evidence="7" id="KW-0804">Transcription</keyword>
<dbReference type="Proteomes" id="UP000290900">
    <property type="component" value="Unassembled WGS sequence"/>
</dbReference>
<dbReference type="SMART" id="SM01250">
    <property type="entry name" value="KAT11"/>
    <property type="match status" value="1"/>
</dbReference>
<dbReference type="GO" id="GO:0032931">
    <property type="term" value="F:histone H3K56 acetyltransferase activity"/>
    <property type="evidence" value="ECO:0007669"/>
    <property type="project" value="TreeGrafter"/>
</dbReference>
<comment type="catalytic activity">
    <reaction evidence="9">
        <text>L-lysyl-[histone] + acetyl-CoA = N(6)-acetyl-L-lysyl-[histone] + CoA + H(+)</text>
        <dbReference type="Rhea" id="RHEA:21992"/>
        <dbReference type="Rhea" id="RHEA-COMP:9845"/>
        <dbReference type="Rhea" id="RHEA-COMP:11338"/>
        <dbReference type="ChEBI" id="CHEBI:15378"/>
        <dbReference type="ChEBI" id="CHEBI:29969"/>
        <dbReference type="ChEBI" id="CHEBI:57287"/>
        <dbReference type="ChEBI" id="CHEBI:57288"/>
        <dbReference type="ChEBI" id="CHEBI:61930"/>
        <dbReference type="EC" id="2.3.1.48"/>
    </reaction>
    <physiologicalReaction direction="left-to-right" evidence="9">
        <dbReference type="Rhea" id="RHEA:21993"/>
    </physiologicalReaction>
</comment>
<dbReference type="GO" id="GO:0006355">
    <property type="term" value="P:regulation of DNA-templated transcription"/>
    <property type="evidence" value="ECO:0007669"/>
    <property type="project" value="InterPro"/>
</dbReference>
<evidence type="ECO:0000256" key="7">
    <source>
        <dbReference type="ARBA" id="ARBA00023163"/>
    </source>
</evidence>
<dbReference type="InterPro" id="IPR013178">
    <property type="entry name" value="Histone_AcTrfase_Rtt109/CBP"/>
</dbReference>
<comment type="subcellular location">
    <subcellularLocation>
        <location evidence="1">Nucleus</location>
    </subcellularLocation>
</comment>
<evidence type="ECO:0000256" key="5">
    <source>
        <dbReference type="ARBA" id="ARBA00022990"/>
    </source>
</evidence>
<dbReference type="STRING" id="13370.A0A448YL15"/>
<keyword evidence="6" id="KW-0805">Transcription regulation</keyword>
<dbReference type="Pfam" id="PF08214">
    <property type="entry name" value="HAT_KAT11"/>
    <property type="match status" value="1"/>
</dbReference>
<protein>
    <recommendedName>
        <fullName evidence="2">histone acetyltransferase</fullName>
        <ecNumber evidence="2">2.3.1.48</ecNumber>
    </recommendedName>
</protein>
<accession>A0A448YL15</accession>
<evidence type="ECO:0000313" key="10">
    <source>
        <dbReference type="EMBL" id="VEU21576.1"/>
    </source>
</evidence>
<dbReference type="InterPro" id="IPR051236">
    <property type="entry name" value="HAT_RTT109-like"/>
</dbReference>
<dbReference type="AlphaFoldDB" id="A0A448YL15"/>
<dbReference type="PROSITE" id="PS51728">
    <property type="entry name" value="RTT109_HAT"/>
    <property type="match status" value="1"/>
</dbReference>
<dbReference type="GO" id="GO:0005634">
    <property type="term" value="C:nucleus"/>
    <property type="evidence" value="ECO:0007669"/>
    <property type="project" value="UniProtKB-SubCell"/>
</dbReference>
<keyword evidence="11" id="KW-1185">Reference proteome</keyword>
<dbReference type="PANTHER" id="PTHR31571">
    <property type="entry name" value="ALTERED INHERITANCE OF MITOCHONDRIA PROTEIN 6"/>
    <property type="match status" value="1"/>
</dbReference>
<keyword evidence="5" id="KW-0007">Acetylation</keyword>
<evidence type="ECO:0000256" key="4">
    <source>
        <dbReference type="ARBA" id="ARBA00022763"/>
    </source>
</evidence>
<evidence type="ECO:0000256" key="6">
    <source>
        <dbReference type="ARBA" id="ARBA00023015"/>
    </source>
</evidence>
<keyword evidence="3" id="KW-0808">Transferase</keyword>